<dbReference type="InterPro" id="IPR011010">
    <property type="entry name" value="DNA_brk_join_enz"/>
</dbReference>
<dbReference type="RefSeq" id="WP_226914048.1">
    <property type="nucleotide sequence ID" value="NZ_CACRUE010000006.1"/>
</dbReference>
<evidence type="ECO:0000313" key="4">
    <source>
        <dbReference type="Proteomes" id="UP001299409"/>
    </source>
</evidence>
<reference evidence="3" key="1">
    <citation type="submission" date="2019-11" db="EMBL/GenBank/DDBJ databases">
        <authorList>
            <person name="Feng L."/>
        </authorList>
    </citation>
    <scope>NUCLEOTIDE SEQUENCE</scope>
    <source>
        <strain evidence="3">IbartlettiiLFYP30</strain>
    </source>
</reference>
<organism evidence="3">
    <name type="scientific">Intestinibacter bartlettii</name>
    <dbReference type="NCBI Taxonomy" id="261299"/>
    <lineage>
        <taxon>Bacteria</taxon>
        <taxon>Bacillati</taxon>
        <taxon>Bacillota</taxon>
        <taxon>Clostridia</taxon>
        <taxon>Peptostreptococcales</taxon>
        <taxon>Peptostreptococcaceae</taxon>
        <taxon>Intestinibacter</taxon>
    </lineage>
</organism>
<name>A0A6N2Z1Y7_9FIRM</name>
<accession>A0A6N2Z1Y7</accession>
<sequence>MIEILTNFDDTPLEKIETLEFDIKNYNQYINMWNEYKNKGLIYHKSNFDDDTWHFVLGKINEFNLKFLFDEIKFNRYKNLGILKNINYKEFIISIKSYILYSLNSTTGGNLVKFINHLNLLFNYLDEFELPNKLKSNKNFISSYIMISKFFLYIENYFFNQSILDDYEDLSITQSREEYHKESIYGKSQRTLPNFESMFKFNDIIEDFIKTSKDDEREQFFPIILWWKISTIIPLRSHEIVLIPLECIRKEKNKFFIKFYRNNLKGNLQKQTFIHSFNEYYKEEEFPISKEIVDLIEEYRSIVDKYDQIDEFYIDKQGKAKKRQFLFSYRSFKMFRDYINTPRKENEFFSENLLNTLRKLFFVKIVNQKYKISIVPKSKDKSTSINSEELEYIQLMDTRHFAIMNMIYMGYEPSTIQRIVGHRNIRTSYDYVNHTELFINCYTLSVAKQKALDKNSESKNSILDMDFVDIIGTSFANGNKRYNLVRKSKHSKKVVDGGFCIYDKSDMNPCKLLRGNHKRCPFFISNQNEIDIRNELNNMDSEISSEIKVLRYLIENKKNLIGYRDAYRTTINKIHSKVNNKAEILSNYIGEMVR</sequence>
<dbReference type="EMBL" id="JAJBMB010000002">
    <property type="protein sequence ID" value="MCB5445020.1"/>
    <property type="molecule type" value="Genomic_DNA"/>
</dbReference>
<dbReference type="GO" id="GO:0006310">
    <property type="term" value="P:DNA recombination"/>
    <property type="evidence" value="ECO:0007669"/>
    <property type="project" value="UniProtKB-KW"/>
</dbReference>
<dbReference type="SUPFAM" id="SSF56349">
    <property type="entry name" value="DNA breaking-rejoining enzymes"/>
    <property type="match status" value="1"/>
</dbReference>
<dbReference type="EMBL" id="CACRUE010000006">
    <property type="protein sequence ID" value="VYT71232.1"/>
    <property type="molecule type" value="Genomic_DNA"/>
</dbReference>
<dbReference type="InterPro" id="IPR013762">
    <property type="entry name" value="Integrase-like_cat_sf"/>
</dbReference>
<dbReference type="Proteomes" id="UP001299409">
    <property type="component" value="Unassembled WGS sequence"/>
</dbReference>
<reference evidence="2 4" key="2">
    <citation type="submission" date="2021-10" db="EMBL/GenBank/DDBJ databases">
        <title>Collection of gut derived symbiotic bacterial strains cultured from healthy donors.</title>
        <authorList>
            <person name="Lin H."/>
            <person name="Littmann E."/>
            <person name="Claire K."/>
            <person name="Pamer E."/>
        </authorList>
    </citation>
    <scope>NUCLEOTIDE SEQUENCE [LARGE SCALE GENOMIC DNA]</scope>
    <source>
        <strain evidence="2 4">MSK.17.68</strain>
    </source>
</reference>
<keyword evidence="1" id="KW-0233">DNA recombination</keyword>
<evidence type="ECO:0000313" key="2">
    <source>
        <dbReference type="EMBL" id="MCB5445020.1"/>
    </source>
</evidence>
<dbReference type="Gene3D" id="1.10.443.10">
    <property type="entry name" value="Intergrase catalytic core"/>
    <property type="match status" value="1"/>
</dbReference>
<keyword evidence="4" id="KW-1185">Reference proteome</keyword>
<dbReference type="AlphaFoldDB" id="A0A6N2Z1Y7"/>
<evidence type="ECO:0000313" key="3">
    <source>
        <dbReference type="EMBL" id="VYT71232.1"/>
    </source>
</evidence>
<proteinExistence type="predicted"/>
<dbReference type="GO" id="GO:0015074">
    <property type="term" value="P:DNA integration"/>
    <property type="evidence" value="ECO:0007669"/>
    <property type="project" value="InterPro"/>
</dbReference>
<evidence type="ECO:0000256" key="1">
    <source>
        <dbReference type="ARBA" id="ARBA00023172"/>
    </source>
</evidence>
<gene>
    <name evidence="3" type="ORF">IBLFYP30_00979</name>
    <name evidence="2" type="ORF">LIP50_02250</name>
</gene>
<protein>
    <submittedName>
        <fullName evidence="3">Phage integrase family protein</fullName>
    </submittedName>
</protein>
<dbReference type="GO" id="GO:0003677">
    <property type="term" value="F:DNA binding"/>
    <property type="evidence" value="ECO:0007669"/>
    <property type="project" value="InterPro"/>
</dbReference>